<accession>A0A4Z1CRX0</accession>
<proteinExistence type="predicted"/>
<evidence type="ECO:0000256" key="1">
    <source>
        <dbReference type="SAM" id="MobiDB-lite"/>
    </source>
</evidence>
<protein>
    <submittedName>
        <fullName evidence="3">Uncharacterized protein</fullName>
    </submittedName>
</protein>
<keyword evidence="2" id="KW-0812">Transmembrane</keyword>
<organism evidence="3 4">
    <name type="scientific">Paracoccus liaowanqingii</name>
    <dbReference type="NCBI Taxonomy" id="2560053"/>
    <lineage>
        <taxon>Bacteria</taxon>
        <taxon>Pseudomonadati</taxon>
        <taxon>Pseudomonadota</taxon>
        <taxon>Alphaproteobacteria</taxon>
        <taxon>Rhodobacterales</taxon>
        <taxon>Paracoccaceae</taxon>
        <taxon>Paracoccus</taxon>
    </lineage>
</organism>
<feature type="transmembrane region" description="Helical" evidence="2">
    <location>
        <begin position="37"/>
        <end position="65"/>
    </location>
</feature>
<dbReference type="Proteomes" id="UP000297972">
    <property type="component" value="Unassembled WGS sequence"/>
</dbReference>
<evidence type="ECO:0000313" key="4">
    <source>
        <dbReference type="Proteomes" id="UP000297972"/>
    </source>
</evidence>
<feature type="transmembrane region" description="Helical" evidence="2">
    <location>
        <begin position="6"/>
        <end position="25"/>
    </location>
</feature>
<feature type="compositionally biased region" description="Polar residues" evidence="1">
    <location>
        <begin position="172"/>
        <end position="182"/>
    </location>
</feature>
<feature type="region of interest" description="Disordered" evidence="1">
    <location>
        <begin position="156"/>
        <end position="207"/>
    </location>
</feature>
<feature type="transmembrane region" description="Helical" evidence="2">
    <location>
        <begin position="118"/>
        <end position="143"/>
    </location>
</feature>
<feature type="transmembrane region" description="Helical" evidence="2">
    <location>
        <begin position="77"/>
        <end position="97"/>
    </location>
</feature>
<keyword evidence="2" id="KW-0472">Membrane</keyword>
<dbReference type="AlphaFoldDB" id="A0A4Z1CRX0"/>
<evidence type="ECO:0000256" key="2">
    <source>
        <dbReference type="SAM" id="Phobius"/>
    </source>
</evidence>
<name>A0A4Z1CRX0_9RHOB</name>
<comment type="caution">
    <text evidence="3">The sequence shown here is derived from an EMBL/GenBank/DDBJ whole genome shotgun (WGS) entry which is preliminary data.</text>
</comment>
<sequence>MTSAWFVWPSLFALAITLIWVWAALRYNSAPPPGQSIAVDLAVFQGMGPAAGGTLATIAAIVPIIMVEKVHSDPISLALLSVIAFLSLIDTALGFWLREAIRTLPRNSDQKALVQSRLHITVRAAMIGIFFSIIILLMVFFLFSPFIIAALEPATSPSPDGAGETTVAPESGNASSGTSQEQAPKTGAAPPPVGAGPGDSETTAPKS</sequence>
<dbReference type="EMBL" id="SRPG01000019">
    <property type="protein sequence ID" value="TGN67883.1"/>
    <property type="molecule type" value="Genomic_DNA"/>
</dbReference>
<dbReference type="RefSeq" id="WP_135816413.1">
    <property type="nucleotide sequence ID" value="NZ_SRPG01000019.1"/>
</dbReference>
<gene>
    <name evidence="3" type="ORF">E4L95_03465</name>
</gene>
<keyword evidence="2" id="KW-1133">Transmembrane helix</keyword>
<keyword evidence="4" id="KW-1185">Reference proteome</keyword>
<evidence type="ECO:0000313" key="3">
    <source>
        <dbReference type="EMBL" id="TGN67883.1"/>
    </source>
</evidence>
<reference evidence="3 4" key="1">
    <citation type="submission" date="2019-03" db="EMBL/GenBank/DDBJ databases">
        <authorList>
            <person name="Li J."/>
        </authorList>
    </citation>
    <scope>NUCLEOTIDE SEQUENCE [LARGE SCALE GENOMIC DNA]</scope>
    <source>
        <strain evidence="3 4">3058</strain>
    </source>
</reference>